<gene>
    <name evidence="1" type="ORF">METZ01_LOCUS197944</name>
</gene>
<feature type="non-terminal residue" evidence="1">
    <location>
        <position position="1"/>
    </location>
</feature>
<name>A0A382E329_9ZZZZ</name>
<dbReference type="InterPro" id="IPR011990">
    <property type="entry name" value="TPR-like_helical_dom_sf"/>
</dbReference>
<dbReference type="PANTHER" id="PTHR11102">
    <property type="entry name" value="SEL-1-LIKE PROTEIN"/>
    <property type="match status" value="1"/>
</dbReference>
<dbReference type="SMART" id="SM00671">
    <property type="entry name" value="SEL1"/>
    <property type="match status" value="3"/>
</dbReference>
<evidence type="ECO:0008006" key="2">
    <source>
        <dbReference type="Google" id="ProtNLM"/>
    </source>
</evidence>
<dbReference type="Gene3D" id="1.25.40.10">
    <property type="entry name" value="Tetratricopeptide repeat domain"/>
    <property type="match status" value="2"/>
</dbReference>
<reference evidence="1" key="1">
    <citation type="submission" date="2018-05" db="EMBL/GenBank/DDBJ databases">
        <authorList>
            <person name="Lanie J.A."/>
            <person name="Ng W.-L."/>
            <person name="Kazmierczak K.M."/>
            <person name="Andrzejewski T.M."/>
            <person name="Davidsen T.M."/>
            <person name="Wayne K.J."/>
            <person name="Tettelin H."/>
            <person name="Glass J.I."/>
            <person name="Rusch D."/>
            <person name="Podicherti R."/>
            <person name="Tsui H.-C.T."/>
            <person name="Winkler M.E."/>
        </authorList>
    </citation>
    <scope>NUCLEOTIDE SEQUENCE</scope>
</reference>
<dbReference type="SUPFAM" id="SSF81901">
    <property type="entry name" value="HCP-like"/>
    <property type="match status" value="1"/>
</dbReference>
<dbReference type="Pfam" id="PF08238">
    <property type="entry name" value="Sel1"/>
    <property type="match status" value="4"/>
</dbReference>
<proteinExistence type="predicted"/>
<sequence length="320" mass="36181">VVGCGVVLNGLFVIKNQENNESDRRNNCHPNHELEHKVLLLLTFLKHANLISTEPFTEMSADILCNAVEDWKMKKIIPLLLTFVFLLGSVEDSWCDDSYQKGLHAYQRSDFGTALREWRNLAEQGNADAQLNLGAMYGRGEGISQSNKIAAMWYELAAKQGNTIAQTELGILYAKGEGVPRDYVYAYMWWYIAAANGGQGYNDQIVKEMTPEQIREAKERTKRCIASNYKNCRATAKVTAEYYDIGEKAYMVGLYKVSYKWWRKAAGEGDTQAQANLSDMYRLGRGVSQNNIAAYVWANMAVRNGHKQSAKLRDDIAKKM</sequence>
<accession>A0A382E329</accession>
<dbReference type="InterPro" id="IPR006597">
    <property type="entry name" value="Sel1-like"/>
</dbReference>
<dbReference type="AlphaFoldDB" id="A0A382E329"/>
<feature type="non-terminal residue" evidence="1">
    <location>
        <position position="320"/>
    </location>
</feature>
<dbReference type="InterPro" id="IPR050767">
    <property type="entry name" value="Sel1_AlgK"/>
</dbReference>
<dbReference type="PANTHER" id="PTHR11102:SF160">
    <property type="entry name" value="ERAD-ASSOCIATED E3 UBIQUITIN-PROTEIN LIGASE COMPONENT HRD3"/>
    <property type="match status" value="1"/>
</dbReference>
<protein>
    <recommendedName>
        <fullName evidence="2">Sel1 repeat family protein</fullName>
    </recommendedName>
</protein>
<evidence type="ECO:0000313" key="1">
    <source>
        <dbReference type="EMBL" id="SVB45090.1"/>
    </source>
</evidence>
<organism evidence="1">
    <name type="scientific">marine metagenome</name>
    <dbReference type="NCBI Taxonomy" id="408172"/>
    <lineage>
        <taxon>unclassified sequences</taxon>
        <taxon>metagenomes</taxon>
        <taxon>ecological metagenomes</taxon>
    </lineage>
</organism>
<dbReference type="EMBL" id="UINC01042446">
    <property type="protein sequence ID" value="SVB45090.1"/>
    <property type="molecule type" value="Genomic_DNA"/>
</dbReference>